<dbReference type="InterPro" id="IPR043129">
    <property type="entry name" value="ATPase_NBD"/>
</dbReference>
<keyword evidence="1" id="KW-0479">Metal-binding</keyword>
<evidence type="ECO:0000313" key="4">
    <source>
        <dbReference type="EMBL" id="KAK4110529.1"/>
    </source>
</evidence>
<accession>A0AAN6QHY8</accession>
<comment type="subunit">
    <text evidence="1">Homodimer.</text>
</comment>
<feature type="compositionally biased region" description="Acidic residues" evidence="2">
    <location>
        <begin position="315"/>
        <end position="331"/>
    </location>
</feature>
<feature type="compositionally biased region" description="Basic residues" evidence="2">
    <location>
        <begin position="86"/>
        <end position="97"/>
    </location>
</feature>
<feature type="compositionally biased region" description="Acidic residues" evidence="2">
    <location>
        <begin position="22"/>
        <end position="31"/>
    </location>
</feature>
<reference evidence="4" key="1">
    <citation type="journal article" date="2023" name="Mol. Phylogenet. Evol.">
        <title>Genome-scale phylogeny and comparative genomics of the fungal order Sordariales.</title>
        <authorList>
            <person name="Hensen N."/>
            <person name="Bonometti L."/>
            <person name="Westerberg I."/>
            <person name="Brannstrom I.O."/>
            <person name="Guillou S."/>
            <person name="Cros-Aarteil S."/>
            <person name="Calhoun S."/>
            <person name="Haridas S."/>
            <person name="Kuo A."/>
            <person name="Mondo S."/>
            <person name="Pangilinan J."/>
            <person name="Riley R."/>
            <person name="LaButti K."/>
            <person name="Andreopoulos B."/>
            <person name="Lipzen A."/>
            <person name="Chen C."/>
            <person name="Yan M."/>
            <person name="Daum C."/>
            <person name="Ng V."/>
            <person name="Clum A."/>
            <person name="Steindorff A."/>
            <person name="Ohm R.A."/>
            <person name="Martin F."/>
            <person name="Silar P."/>
            <person name="Natvig D.O."/>
            <person name="Lalanne C."/>
            <person name="Gautier V."/>
            <person name="Ament-Velasquez S.L."/>
            <person name="Kruys A."/>
            <person name="Hutchinson M.I."/>
            <person name="Powell A.J."/>
            <person name="Barry K."/>
            <person name="Miller A.N."/>
            <person name="Grigoriev I.V."/>
            <person name="Debuchy R."/>
            <person name="Gladieux P."/>
            <person name="Hiltunen Thoren M."/>
            <person name="Johannesson H."/>
        </authorList>
    </citation>
    <scope>NUCLEOTIDE SEQUENCE</scope>
    <source>
        <strain evidence="4">CBS 508.74</strain>
    </source>
</reference>
<dbReference type="HAMAP" id="MF_01445">
    <property type="entry name" value="TsaD"/>
    <property type="match status" value="1"/>
</dbReference>
<keyword evidence="1" id="KW-0819">tRNA processing</keyword>
<protein>
    <recommendedName>
        <fullName evidence="3">Gcp-like domain-containing protein</fullName>
    </recommendedName>
</protein>
<evidence type="ECO:0000259" key="3">
    <source>
        <dbReference type="Pfam" id="PF00814"/>
    </source>
</evidence>
<evidence type="ECO:0000256" key="2">
    <source>
        <dbReference type="SAM" id="MobiDB-lite"/>
    </source>
</evidence>
<keyword evidence="1" id="KW-0496">Mitochondrion</keyword>
<feature type="compositionally biased region" description="Polar residues" evidence="2">
    <location>
        <begin position="836"/>
        <end position="847"/>
    </location>
</feature>
<feature type="compositionally biased region" description="Basic and acidic residues" evidence="2">
    <location>
        <begin position="459"/>
        <end position="469"/>
    </location>
</feature>
<evidence type="ECO:0000256" key="1">
    <source>
        <dbReference type="HAMAP-Rule" id="MF_03179"/>
    </source>
</evidence>
<dbReference type="GO" id="GO:0061711">
    <property type="term" value="F:tRNA N(6)-L-threonylcarbamoyladenine synthase activity"/>
    <property type="evidence" value="ECO:0007669"/>
    <property type="project" value="UniProtKB-EC"/>
</dbReference>
<feature type="region of interest" description="Disordered" evidence="2">
    <location>
        <begin position="662"/>
        <end position="684"/>
    </location>
</feature>
<reference evidence="4" key="2">
    <citation type="submission" date="2023-05" db="EMBL/GenBank/DDBJ databases">
        <authorList>
            <consortium name="Lawrence Berkeley National Laboratory"/>
            <person name="Steindorff A."/>
            <person name="Hensen N."/>
            <person name="Bonometti L."/>
            <person name="Westerberg I."/>
            <person name="Brannstrom I.O."/>
            <person name="Guillou S."/>
            <person name="Cros-Aarteil S."/>
            <person name="Calhoun S."/>
            <person name="Haridas S."/>
            <person name="Kuo A."/>
            <person name="Mondo S."/>
            <person name="Pangilinan J."/>
            <person name="Riley R."/>
            <person name="Labutti K."/>
            <person name="Andreopoulos B."/>
            <person name="Lipzen A."/>
            <person name="Chen C."/>
            <person name="Yanf M."/>
            <person name="Daum C."/>
            <person name="Ng V."/>
            <person name="Clum A."/>
            <person name="Ohm R."/>
            <person name="Martin F."/>
            <person name="Silar P."/>
            <person name="Natvig D."/>
            <person name="Lalanne C."/>
            <person name="Gautier V."/>
            <person name="Ament-Velasquez S.L."/>
            <person name="Kruys A."/>
            <person name="Hutchinson M.I."/>
            <person name="Powell A.J."/>
            <person name="Barry K."/>
            <person name="Miller A.N."/>
            <person name="Grigoriev I.V."/>
            <person name="Debuchy R."/>
            <person name="Gladieux P."/>
            <person name="Thoren M.H."/>
            <person name="Johannesson H."/>
        </authorList>
    </citation>
    <scope>NUCLEOTIDE SEQUENCE</scope>
    <source>
        <strain evidence="4">CBS 508.74</strain>
    </source>
</reference>
<dbReference type="Gene3D" id="3.30.420.40">
    <property type="match status" value="3"/>
</dbReference>
<dbReference type="Pfam" id="PF00814">
    <property type="entry name" value="TsaD"/>
    <property type="match status" value="3"/>
</dbReference>
<dbReference type="GO" id="GO:0072670">
    <property type="term" value="P:mitochondrial tRNA threonylcarbamoyladenosine modification"/>
    <property type="evidence" value="ECO:0007669"/>
    <property type="project" value="TreeGrafter"/>
</dbReference>
<dbReference type="RefSeq" id="XP_064668099.1">
    <property type="nucleotide sequence ID" value="XM_064817958.1"/>
</dbReference>
<comment type="function">
    <text evidence="1">Required for the formation of a threonylcarbamoyl group on adenosine at position 37 (t(6)A37) in mitochondrial tRNAs that read codons beginning with adenine. Probably involved in the transfer of the threonylcarbamoyl moiety of threonylcarbamoyl-AMP (TC-AMP) to the N6 group of A37. Involved in mitochondrial genome maintenance.</text>
</comment>
<feature type="compositionally biased region" description="Low complexity" evidence="2">
    <location>
        <begin position="1239"/>
        <end position="1248"/>
    </location>
</feature>
<feature type="region of interest" description="Disordered" evidence="2">
    <location>
        <begin position="1"/>
        <end position="100"/>
    </location>
</feature>
<organism evidence="4 5">
    <name type="scientific">Canariomyces notabilis</name>
    <dbReference type="NCBI Taxonomy" id="2074819"/>
    <lineage>
        <taxon>Eukaryota</taxon>
        <taxon>Fungi</taxon>
        <taxon>Dikarya</taxon>
        <taxon>Ascomycota</taxon>
        <taxon>Pezizomycotina</taxon>
        <taxon>Sordariomycetes</taxon>
        <taxon>Sordariomycetidae</taxon>
        <taxon>Sordariales</taxon>
        <taxon>Chaetomiaceae</taxon>
        <taxon>Canariomyces</taxon>
    </lineage>
</organism>
<feature type="domain" description="Gcp-like" evidence="3">
    <location>
        <begin position="1256"/>
        <end position="1310"/>
    </location>
</feature>
<sequence length="1654" mass="179215">MSDPWTLQGGSGSRSTTSIREEWEDWEDDEVSTPITTGGESPLLDLEADGNPLEDGDTGPVEPTEQPGQPQSKRTSTSAARQSLQRIRRLRSRHRQKAQNARVGIKLVTDMSILRKQQQQKQQQQHIVHQMRPLAENRHTRTGKFVDAAALKALEGSPSDESIGTFAWLKPKPTKGKRVDKPAVETSQQDLSPNERPIVIGFAMPSDSDVVISPQTAVVETPVELARYFAPTIAASPQLKSAWSPDTEDGISPPGLSSAGIAERAQFPDVASVQTSYTDADVSPLSAGDHEPGFSSLRFKPNRRDTTTTSIYVSDDNDDMETPVTLFEEDGSPATTRRKSFQTGGRQRAATGGSSRSQGWWDQVTSPFAPATPATPQTPASRKPKLNDNQLKLGKEMNKAHSPAPPASGARTVKDPSPMEQEFAADQAWSGRSDRERSFSHAAAGTEAGSSNPSSFKGVEFDQSRKWWDEDQENPSSPIAFKNKADHSNVSGFRGSKAEQIQEQWKDVVKKGRSSPFVAGPEREPASRRLGTPESQQRPPIIVVEDLSPSTSPARPSPTHEIAIRSEKSRSFVEEEQTPAELPPPYSPPKHRDVRYRAVFPPGHPLRAMYPPSPGPVSPGLSDAMTSQGGIGLTDVPLTPPPLSHQIPLPDRPLGSFEPGDQFSDVVGHGPRQKAERQRRRHEKEDAIAWRAGRLWSGRGCFSLQGCFGRPGREGRKRRRAWLGVCVTMALLTILGVVLGVILSRRAVVETAMPSQWLNLTNFPPIPTGISTVIGPDSNAVTACVQPPTLWSCALPKEQASSVAPFDTSQPSFVFQIQFDNNTRQTWNITARETPRPTLTNLGTAQPATDLAPPATIPSGRTLSTDGQQQGSGLGVPSDPPPPSFQEMFFLGNTSDGVVSDDKAGEPTPFYISVLRTVNDTVGLNVLLRRDDGPAGNFSVAAGDFDPEAVLPPPALEQDGTSADAVPLGFPKQQPLRLYDRGLPTERYGFYTYYSRTLYVKSVEPLELGNETSPVPADLNGGCLKTEAKFVMTWTSVRYKVEIWTRRYNTTRLVGGFGGSASPSNSTQPGTMPYPITVTLDTHGGEFGKKWAFHRGIDDRQRIIGGTATLVLNNMNTTGDWINPGGDFNPSFGGMDGGTGGCKSSSSSLLTLAIETSCDDTCVAILEKDKSGPAARLLFNKKITADNRAYNGIHPIVAAEGHASSLAGLIREALQSLPECGASPDGGSGGLPIRDAKETGTTTDTTTTRRGRRIPDFISVTRGPGMKSALSIGLCTAKGLAVAWQVPLLAVHHMQAHALTPRLVHALEQPWPSSPPLTFPAATAGEATATVTPSFPFLTLLVSGGHTQLLLSSSLTEHATLAEADNIAIGDMLDKCARVILPAEFAGNKDVNYGAALERFAFTSPDTDAGVPLPEPPTYDEYEPPVKRADEVALFIHNHHHHQHSPKPPPNSDPDADDAQSSSSWFLTPPLSESRAMRFDFGGLSGQVQKLITQQRPGMGLAERRVVAYATMKLAFEHLASRVVFALDELRRRRRNPHHHPTTNEKEEVRTLVVSGGVASNQFLRCVLRRVLDVRGYAGVEIVAPPVSLCTDNAAMIAWTGMEMYEAGWESEMDVLPVRRWSMDSSKKAAAADEEGEGGIFSVGGWKRRKVLRE</sequence>
<feature type="compositionally biased region" description="Polar residues" evidence="2">
    <location>
        <begin position="66"/>
        <end position="77"/>
    </location>
</feature>
<dbReference type="InterPro" id="IPR017860">
    <property type="entry name" value="Peptidase_M22_CS"/>
</dbReference>
<feature type="region of interest" description="Disordered" evidence="2">
    <location>
        <begin position="1223"/>
        <end position="1249"/>
    </location>
</feature>
<comment type="cofactor">
    <cofactor evidence="1">
        <name>a divalent metal cation</name>
        <dbReference type="ChEBI" id="CHEBI:60240"/>
    </cofactor>
    <text evidence="1">Binds 1 divalent metal cation per subunit.</text>
</comment>
<feature type="compositionally biased region" description="Polar residues" evidence="2">
    <location>
        <begin position="859"/>
        <end position="871"/>
    </location>
</feature>
<feature type="region of interest" description="Disordered" evidence="2">
    <location>
        <begin position="1439"/>
        <end position="1467"/>
    </location>
</feature>
<feature type="domain" description="Gcp-like" evidence="3">
    <location>
        <begin position="1473"/>
        <end position="1599"/>
    </location>
</feature>
<feature type="region of interest" description="Disordered" evidence="2">
    <location>
        <begin position="836"/>
        <end position="883"/>
    </location>
</feature>
<feature type="region of interest" description="Disordered" evidence="2">
    <location>
        <begin position="281"/>
        <end position="592"/>
    </location>
</feature>
<dbReference type="PROSITE" id="PS01016">
    <property type="entry name" value="GLYCOPROTEASE"/>
    <property type="match status" value="1"/>
</dbReference>
<keyword evidence="1" id="KW-0808">Transferase</keyword>
<comment type="similarity">
    <text evidence="1">Belongs to the KAE1 / TsaD family.</text>
</comment>
<comment type="caution">
    <text evidence="4">The sequence shown here is derived from an EMBL/GenBank/DDBJ whole genome shotgun (WGS) entry which is preliminary data.</text>
</comment>
<dbReference type="PANTHER" id="PTHR11735:SF6">
    <property type="entry name" value="TRNA N6-ADENOSINE THREONYLCARBAMOYLTRANSFERASE, MITOCHONDRIAL"/>
    <property type="match status" value="1"/>
</dbReference>
<dbReference type="GO" id="GO:0046872">
    <property type="term" value="F:metal ion binding"/>
    <property type="evidence" value="ECO:0007669"/>
    <property type="project" value="UniProtKB-KW"/>
</dbReference>
<feature type="compositionally biased region" description="Basic and acidic residues" evidence="2">
    <location>
        <begin position="562"/>
        <end position="573"/>
    </location>
</feature>
<feature type="compositionally biased region" description="Low complexity" evidence="2">
    <location>
        <begin position="365"/>
        <end position="380"/>
    </location>
</feature>
<dbReference type="Proteomes" id="UP001302812">
    <property type="component" value="Unassembled WGS sequence"/>
</dbReference>
<dbReference type="EMBL" id="MU853350">
    <property type="protein sequence ID" value="KAK4110529.1"/>
    <property type="molecule type" value="Genomic_DNA"/>
</dbReference>
<dbReference type="SUPFAM" id="SSF53067">
    <property type="entry name" value="Actin-like ATPase domain"/>
    <property type="match status" value="2"/>
</dbReference>
<keyword evidence="1" id="KW-0012">Acyltransferase</keyword>
<comment type="subcellular location">
    <subcellularLocation>
        <location evidence="1">Mitochondrion</location>
    </subcellularLocation>
</comment>
<proteinExistence type="inferred from homology"/>
<keyword evidence="5" id="KW-1185">Reference proteome</keyword>
<name>A0AAN6QHY8_9PEZI</name>
<gene>
    <name evidence="4" type="ORF">N656DRAFT_800041</name>
</gene>
<feature type="compositionally biased region" description="Low complexity" evidence="2">
    <location>
        <begin position="548"/>
        <end position="559"/>
    </location>
</feature>
<dbReference type="GeneID" id="89942083"/>
<feature type="compositionally biased region" description="Acidic residues" evidence="2">
    <location>
        <begin position="46"/>
        <end position="57"/>
    </location>
</feature>
<feature type="domain" description="Gcp-like" evidence="3">
    <location>
        <begin position="1332"/>
        <end position="1388"/>
    </location>
</feature>
<dbReference type="PANTHER" id="PTHR11735">
    <property type="entry name" value="TRNA N6-ADENOSINE THREONYLCARBAMOYLTRANSFERASE"/>
    <property type="match status" value="1"/>
</dbReference>
<dbReference type="InterPro" id="IPR000905">
    <property type="entry name" value="Gcp-like_dom"/>
</dbReference>
<dbReference type="GO" id="GO:0005739">
    <property type="term" value="C:mitochondrion"/>
    <property type="evidence" value="ECO:0007669"/>
    <property type="project" value="UniProtKB-SubCell"/>
</dbReference>
<evidence type="ECO:0000313" key="5">
    <source>
        <dbReference type="Proteomes" id="UP001302812"/>
    </source>
</evidence>
<comment type="catalytic activity">
    <reaction evidence="1">
        <text>L-threonylcarbamoyladenylate + adenosine(37) in tRNA = N(6)-L-threonylcarbamoyladenosine(37) in tRNA + AMP + H(+)</text>
        <dbReference type="Rhea" id="RHEA:37059"/>
        <dbReference type="Rhea" id="RHEA-COMP:10162"/>
        <dbReference type="Rhea" id="RHEA-COMP:10163"/>
        <dbReference type="ChEBI" id="CHEBI:15378"/>
        <dbReference type="ChEBI" id="CHEBI:73682"/>
        <dbReference type="ChEBI" id="CHEBI:74411"/>
        <dbReference type="ChEBI" id="CHEBI:74418"/>
        <dbReference type="ChEBI" id="CHEBI:456215"/>
        <dbReference type="EC" id="2.3.1.234"/>
    </reaction>
</comment>
<dbReference type="InterPro" id="IPR022450">
    <property type="entry name" value="TsaD"/>
</dbReference>
<feature type="compositionally biased region" description="Polar residues" evidence="2">
    <location>
        <begin position="352"/>
        <end position="364"/>
    </location>
</feature>